<reference evidence="2" key="1">
    <citation type="journal article" date="2023" name="Nat. Plants">
        <title>Single-cell RNA sequencing provides a high-resolution roadmap for understanding the multicellular compartmentation of specialized metabolism.</title>
        <authorList>
            <person name="Sun S."/>
            <person name="Shen X."/>
            <person name="Li Y."/>
            <person name="Li Y."/>
            <person name="Wang S."/>
            <person name="Li R."/>
            <person name="Zhang H."/>
            <person name="Shen G."/>
            <person name="Guo B."/>
            <person name="Wei J."/>
            <person name="Xu J."/>
            <person name="St-Pierre B."/>
            <person name="Chen S."/>
            <person name="Sun C."/>
        </authorList>
    </citation>
    <scope>NUCLEOTIDE SEQUENCE [LARGE SCALE GENOMIC DNA]</scope>
</reference>
<evidence type="ECO:0000313" key="2">
    <source>
        <dbReference type="Proteomes" id="UP001060085"/>
    </source>
</evidence>
<name>A0ACC0BFA6_CATRO</name>
<accession>A0ACC0BFA6</accession>
<comment type="caution">
    <text evidence="1">The sequence shown here is derived from an EMBL/GenBank/DDBJ whole genome shotgun (WGS) entry which is preliminary data.</text>
</comment>
<dbReference type="Proteomes" id="UP001060085">
    <property type="component" value="Linkage Group LG03"/>
</dbReference>
<keyword evidence="2" id="KW-1185">Reference proteome</keyword>
<protein>
    <submittedName>
        <fullName evidence="1">Uncharacterized protein</fullName>
    </submittedName>
</protein>
<sequence length="226" mass="24875">MTLWTSPSSALGTAHLRLGVRTSPAPVLLLNGNGLHRTHRSGRCSMFLKTKPVIKDGVLSFNGADALTGVPDNVVMTPCSESSAAFLGATSTQSNSRHVFKLGIIKEMRLLSLFRFKIWWMIPRVGKSAGDIPIETQMLLLEVCKDQSSLEEPTGNNGYIVFLPFLDGEMRSSLQGNSADELQVCVETGQVFLLFTKKIHLYKSSDDFQLHSTNYLTCITNGIYNC</sequence>
<proteinExistence type="predicted"/>
<gene>
    <name evidence="1" type="ORF">M9H77_11669</name>
</gene>
<dbReference type="EMBL" id="CM044703">
    <property type="protein sequence ID" value="KAI5671305.1"/>
    <property type="molecule type" value="Genomic_DNA"/>
</dbReference>
<evidence type="ECO:0000313" key="1">
    <source>
        <dbReference type="EMBL" id="KAI5671305.1"/>
    </source>
</evidence>
<organism evidence="1 2">
    <name type="scientific">Catharanthus roseus</name>
    <name type="common">Madagascar periwinkle</name>
    <name type="synonym">Vinca rosea</name>
    <dbReference type="NCBI Taxonomy" id="4058"/>
    <lineage>
        <taxon>Eukaryota</taxon>
        <taxon>Viridiplantae</taxon>
        <taxon>Streptophyta</taxon>
        <taxon>Embryophyta</taxon>
        <taxon>Tracheophyta</taxon>
        <taxon>Spermatophyta</taxon>
        <taxon>Magnoliopsida</taxon>
        <taxon>eudicotyledons</taxon>
        <taxon>Gunneridae</taxon>
        <taxon>Pentapetalae</taxon>
        <taxon>asterids</taxon>
        <taxon>lamiids</taxon>
        <taxon>Gentianales</taxon>
        <taxon>Apocynaceae</taxon>
        <taxon>Rauvolfioideae</taxon>
        <taxon>Vinceae</taxon>
        <taxon>Catharanthinae</taxon>
        <taxon>Catharanthus</taxon>
    </lineage>
</organism>